<evidence type="ECO:0000256" key="11">
    <source>
        <dbReference type="SAM" id="SignalP"/>
    </source>
</evidence>
<dbReference type="SUPFAM" id="SSF56925">
    <property type="entry name" value="OMPA-like"/>
    <property type="match status" value="1"/>
</dbReference>
<keyword evidence="8 10" id="KW-0472">Membrane</keyword>
<sequence>MKRLKLAVIAMFALLTVSNVNAQDENNPWVVGFGINSVDIRGKRNFGDLVKDGIGTSDWNILPSISRISAEKYLEDGFTLQVAGSLNKIETYLKPDDSDFLYYAIDANVKYNVNSLVDMIFNGTSQYFDPYIYVGGGYTSIDSQGAAMLNAGAGFNVWFNDNLGLNLQSGAKHDFGDKVRGHFQHTLGLVFKFGGKDTDGDKIYDKDDACPETPGLAEFNGCPDTDGDGIKDSEDACPNVAGLASMNGCPDTDGDGIKDSADACPTVKGTKAMKGCPDADGDGVTDASDKCPKVAGPASNGGCPWADTDKDGVFDKDDKCPKVAGPASNNGCPEAKPVITEAAEAELKTFARTILFNTSRSTFKSGVTDKLDAIVKIMSDYPNASFVIEGHTDSSGAASFNQKLSNSRANAVMGYLANKGVASSRMSAVGYGEDSPIDTNATRAGKANNRRVEIRVTNK</sequence>
<dbReference type="InterPro" id="IPR006665">
    <property type="entry name" value="OmpA-like"/>
</dbReference>
<dbReference type="KEGG" id="ten:LPB136_10195"/>
<evidence type="ECO:0000256" key="8">
    <source>
        <dbReference type="ARBA" id="ARBA00023136"/>
    </source>
</evidence>
<dbReference type="InterPro" id="IPR003367">
    <property type="entry name" value="Thrombospondin_3-like_rpt"/>
</dbReference>
<dbReference type="PRINTS" id="PR01021">
    <property type="entry name" value="OMPADOMAIN"/>
</dbReference>
<dbReference type="InterPro" id="IPR028974">
    <property type="entry name" value="TSP_type-3_rpt"/>
</dbReference>
<dbReference type="Pfam" id="PF00691">
    <property type="entry name" value="OmpA"/>
    <property type="match status" value="1"/>
</dbReference>
<feature type="signal peptide" evidence="11">
    <location>
        <begin position="1"/>
        <end position="22"/>
    </location>
</feature>
<dbReference type="GO" id="GO:0009279">
    <property type="term" value="C:cell outer membrane"/>
    <property type="evidence" value="ECO:0007669"/>
    <property type="project" value="UniProtKB-SubCell"/>
</dbReference>
<gene>
    <name evidence="13" type="ORF">LPB136_10195</name>
</gene>
<keyword evidence="4" id="KW-0812">Transmembrane</keyword>
<evidence type="ECO:0000256" key="9">
    <source>
        <dbReference type="ARBA" id="ARBA00023237"/>
    </source>
</evidence>
<keyword evidence="6" id="KW-0406">Ion transport</keyword>
<dbReference type="InterPro" id="IPR036737">
    <property type="entry name" value="OmpA-like_sf"/>
</dbReference>
<comment type="subcellular location">
    <subcellularLocation>
        <location evidence="1">Cell outer membrane</location>
        <topology evidence="1">Multi-pass membrane protein</topology>
    </subcellularLocation>
</comment>
<dbReference type="Proteomes" id="UP000181898">
    <property type="component" value="Chromosome"/>
</dbReference>
<evidence type="ECO:0000256" key="5">
    <source>
        <dbReference type="ARBA" id="ARBA00022729"/>
    </source>
</evidence>
<dbReference type="SUPFAM" id="SSF103647">
    <property type="entry name" value="TSP type-3 repeat"/>
    <property type="match status" value="1"/>
</dbReference>
<reference evidence="13 14" key="1">
    <citation type="submission" date="2016-11" db="EMBL/GenBank/DDBJ databases">
        <title>Tenacibaculum sp. LPB0136, isolated from marine environment.</title>
        <authorList>
            <person name="Kim E."/>
            <person name="Yi H."/>
        </authorList>
    </citation>
    <scope>NUCLEOTIDE SEQUENCE [LARGE SCALE GENOMIC DNA]</scope>
    <source>
        <strain evidence="13 14">LPB0136</strain>
    </source>
</reference>
<organism evidence="13 14">
    <name type="scientific">Tenacibaculum todarodis</name>
    <dbReference type="NCBI Taxonomy" id="1850252"/>
    <lineage>
        <taxon>Bacteria</taxon>
        <taxon>Pseudomonadati</taxon>
        <taxon>Bacteroidota</taxon>
        <taxon>Flavobacteriia</taxon>
        <taxon>Flavobacteriales</taxon>
        <taxon>Flavobacteriaceae</taxon>
        <taxon>Tenacibaculum</taxon>
    </lineage>
</organism>
<dbReference type="PANTHER" id="PTHR30329">
    <property type="entry name" value="STATOR ELEMENT OF FLAGELLAR MOTOR COMPLEX"/>
    <property type="match status" value="1"/>
</dbReference>
<dbReference type="EMBL" id="CP018155">
    <property type="protein sequence ID" value="APG65711.1"/>
    <property type="molecule type" value="Genomic_DNA"/>
</dbReference>
<dbReference type="PANTHER" id="PTHR30329:SF21">
    <property type="entry name" value="LIPOPROTEIN YIAD-RELATED"/>
    <property type="match status" value="1"/>
</dbReference>
<evidence type="ECO:0000256" key="7">
    <source>
        <dbReference type="ARBA" id="ARBA00023114"/>
    </source>
</evidence>
<dbReference type="Gene3D" id="3.30.1330.60">
    <property type="entry name" value="OmpA-like domain"/>
    <property type="match status" value="1"/>
</dbReference>
<evidence type="ECO:0000256" key="2">
    <source>
        <dbReference type="ARBA" id="ARBA00022448"/>
    </source>
</evidence>
<evidence type="ECO:0000256" key="3">
    <source>
        <dbReference type="ARBA" id="ARBA00022452"/>
    </source>
</evidence>
<dbReference type="STRING" id="1850252.LPB136_10195"/>
<dbReference type="CDD" id="cd07185">
    <property type="entry name" value="OmpA_C-like"/>
    <property type="match status" value="1"/>
</dbReference>
<evidence type="ECO:0000256" key="10">
    <source>
        <dbReference type="PROSITE-ProRule" id="PRU00473"/>
    </source>
</evidence>
<protein>
    <submittedName>
        <fullName evidence="13">Cell envelope biogenesis protein OmpA</fullName>
    </submittedName>
</protein>
<evidence type="ECO:0000313" key="14">
    <source>
        <dbReference type="Proteomes" id="UP000181898"/>
    </source>
</evidence>
<accession>A0A1L3JKR2</accession>
<keyword evidence="7" id="KW-0626">Porin</keyword>
<proteinExistence type="predicted"/>
<feature type="domain" description="OmpA-like" evidence="12">
    <location>
        <begin position="343"/>
        <end position="459"/>
    </location>
</feature>
<keyword evidence="5 11" id="KW-0732">Signal</keyword>
<keyword evidence="14" id="KW-1185">Reference proteome</keyword>
<dbReference type="GO" id="GO:0015288">
    <property type="term" value="F:porin activity"/>
    <property type="evidence" value="ECO:0007669"/>
    <property type="project" value="UniProtKB-KW"/>
</dbReference>
<evidence type="ECO:0000259" key="12">
    <source>
        <dbReference type="PROSITE" id="PS51123"/>
    </source>
</evidence>
<dbReference type="GO" id="GO:0006811">
    <property type="term" value="P:monoatomic ion transport"/>
    <property type="evidence" value="ECO:0007669"/>
    <property type="project" value="UniProtKB-KW"/>
</dbReference>
<dbReference type="AlphaFoldDB" id="A0A1L3JKR2"/>
<dbReference type="InterPro" id="IPR006664">
    <property type="entry name" value="OMP_bac"/>
</dbReference>
<dbReference type="RefSeq" id="WP_072556235.1">
    <property type="nucleotide sequence ID" value="NZ_CP018155.1"/>
</dbReference>
<evidence type="ECO:0000256" key="1">
    <source>
        <dbReference type="ARBA" id="ARBA00004571"/>
    </source>
</evidence>
<dbReference type="GO" id="GO:0005509">
    <property type="term" value="F:calcium ion binding"/>
    <property type="evidence" value="ECO:0007669"/>
    <property type="project" value="InterPro"/>
</dbReference>
<feature type="chain" id="PRO_5013335497" evidence="11">
    <location>
        <begin position="23"/>
        <end position="459"/>
    </location>
</feature>
<evidence type="ECO:0000256" key="4">
    <source>
        <dbReference type="ARBA" id="ARBA00022692"/>
    </source>
</evidence>
<dbReference type="GO" id="GO:0046930">
    <property type="term" value="C:pore complex"/>
    <property type="evidence" value="ECO:0007669"/>
    <property type="project" value="UniProtKB-KW"/>
</dbReference>
<keyword evidence="9" id="KW-0998">Cell outer membrane</keyword>
<dbReference type="PROSITE" id="PS51123">
    <property type="entry name" value="OMPA_2"/>
    <property type="match status" value="1"/>
</dbReference>
<name>A0A1L3JKR2_9FLAO</name>
<dbReference type="InterPro" id="IPR050330">
    <property type="entry name" value="Bact_OuterMem_StrucFunc"/>
</dbReference>
<keyword evidence="3" id="KW-1134">Transmembrane beta strand</keyword>
<evidence type="ECO:0000256" key="6">
    <source>
        <dbReference type="ARBA" id="ARBA00023065"/>
    </source>
</evidence>
<dbReference type="OrthoDB" id="9805336at2"/>
<keyword evidence="2" id="KW-0813">Transport</keyword>
<dbReference type="Gene3D" id="4.10.1080.10">
    <property type="entry name" value="TSP type-3 repeat"/>
    <property type="match status" value="1"/>
</dbReference>
<dbReference type="Pfam" id="PF02412">
    <property type="entry name" value="TSP_3"/>
    <property type="match status" value="5"/>
</dbReference>
<dbReference type="SUPFAM" id="SSF103088">
    <property type="entry name" value="OmpA-like"/>
    <property type="match status" value="1"/>
</dbReference>
<evidence type="ECO:0000313" key="13">
    <source>
        <dbReference type="EMBL" id="APG65711.1"/>
    </source>
</evidence>
<dbReference type="InterPro" id="IPR011250">
    <property type="entry name" value="OMP/PagP_B-barrel"/>
</dbReference>
<dbReference type="GO" id="GO:0007155">
    <property type="term" value="P:cell adhesion"/>
    <property type="evidence" value="ECO:0007669"/>
    <property type="project" value="InterPro"/>
</dbReference>